<accession>A0A643BRA7</accession>
<organism evidence="1 2">
    <name type="scientific">Balaenoptera physalus</name>
    <name type="common">Fin whale</name>
    <name type="synonym">Balaena physalus</name>
    <dbReference type="NCBI Taxonomy" id="9770"/>
    <lineage>
        <taxon>Eukaryota</taxon>
        <taxon>Metazoa</taxon>
        <taxon>Chordata</taxon>
        <taxon>Craniata</taxon>
        <taxon>Vertebrata</taxon>
        <taxon>Euteleostomi</taxon>
        <taxon>Mammalia</taxon>
        <taxon>Eutheria</taxon>
        <taxon>Laurasiatheria</taxon>
        <taxon>Artiodactyla</taxon>
        <taxon>Whippomorpha</taxon>
        <taxon>Cetacea</taxon>
        <taxon>Mysticeti</taxon>
        <taxon>Balaenopteridae</taxon>
        <taxon>Balaenoptera</taxon>
    </lineage>
</organism>
<gene>
    <name evidence="1" type="ORF">E2I00_012984</name>
</gene>
<dbReference type="Proteomes" id="UP000437017">
    <property type="component" value="Unassembled WGS sequence"/>
</dbReference>
<evidence type="ECO:0000313" key="2">
    <source>
        <dbReference type="Proteomes" id="UP000437017"/>
    </source>
</evidence>
<keyword evidence="2" id="KW-1185">Reference proteome</keyword>
<evidence type="ECO:0000313" key="1">
    <source>
        <dbReference type="EMBL" id="KAB0390135.1"/>
    </source>
</evidence>
<sequence length="72" mass="8048">LSTLPGNIFRGLGTLPFPRHPSPKGFVVAFLTHPHALSQYGEVGKRAEPLQLVSHRRFHLTGSWDKGKPYPF</sequence>
<reference evidence="1 2" key="1">
    <citation type="journal article" date="2019" name="PLoS ONE">
        <title>Genomic analyses reveal an absence of contemporary introgressive admixture between fin whales and blue whales, despite known hybrids.</title>
        <authorList>
            <person name="Westbury M.V."/>
            <person name="Petersen B."/>
            <person name="Lorenzen E.D."/>
        </authorList>
    </citation>
    <scope>NUCLEOTIDE SEQUENCE [LARGE SCALE GENOMIC DNA]</scope>
    <source>
        <strain evidence="1">FinWhale-01</strain>
    </source>
</reference>
<name>A0A643BRA7_BALPH</name>
<feature type="non-terminal residue" evidence="1">
    <location>
        <position position="1"/>
    </location>
</feature>
<comment type="caution">
    <text evidence="1">The sequence shown here is derived from an EMBL/GenBank/DDBJ whole genome shotgun (WGS) entry which is preliminary data.</text>
</comment>
<dbReference type="EMBL" id="SGJD01005955">
    <property type="protein sequence ID" value="KAB0390135.1"/>
    <property type="molecule type" value="Genomic_DNA"/>
</dbReference>
<dbReference type="AlphaFoldDB" id="A0A643BRA7"/>
<protein>
    <submittedName>
        <fullName evidence="1">Uncharacterized protein</fullName>
    </submittedName>
</protein>
<proteinExistence type="predicted"/>